<organism evidence="3 4">
    <name type="scientific">Ephemerocybe angulata</name>
    <dbReference type="NCBI Taxonomy" id="980116"/>
    <lineage>
        <taxon>Eukaryota</taxon>
        <taxon>Fungi</taxon>
        <taxon>Dikarya</taxon>
        <taxon>Basidiomycota</taxon>
        <taxon>Agaricomycotina</taxon>
        <taxon>Agaricomycetes</taxon>
        <taxon>Agaricomycetidae</taxon>
        <taxon>Agaricales</taxon>
        <taxon>Agaricineae</taxon>
        <taxon>Psathyrellaceae</taxon>
        <taxon>Ephemerocybe</taxon>
    </lineage>
</organism>
<feature type="transmembrane region" description="Helical" evidence="1">
    <location>
        <begin position="191"/>
        <end position="211"/>
    </location>
</feature>
<dbReference type="Proteomes" id="UP000541558">
    <property type="component" value="Unassembled WGS sequence"/>
</dbReference>
<keyword evidence="1" id="KW-0472">Membrane</keyword>
<feature type="transmembrane region" description="Helical" evidence="1">
    <location>
        <begin position="269"/>
        <end position="289"/>
    </location>
</feature>
<accession>A0A8H5FMM3</accession>
<proteinExistence type="predicted"/>
<dbReference type="OrthoDB" id="3261349at2759"/>
<keyword evidence="4" id="KW-1185">Reference proteome</keyword>
<feature type="transmembrane region" description="Helical" evidence="1">
    <location>
        <begin position="148"/>
        <end position="171"/>
    </location>
</feature>
<feature type="domain" description="DUF6533" evidence="2">
    <location>
        <begin position="113"/>
        <end position="160"/>
    </location>
</feature>
<keyword evidence="1" id="KW-1133">Transmembrane helix</keyword>
<comment type="caution">
    <text evidence="3">The sequence shown here is derived from an EMBL/GenBank/DDBJ whole genome shotgun (WGS) entry which is preliminary data.</text>
</comment>
<evidence type="ECO:0000313" key="4">
    <source>
        <dbReference type="Proteomes" id="UP000541558"/>
    </source>
</evidence>
<dbReference type="Pfam" id="PF20151">
    <property type="entry name" value="DUF6533"/>
    <property type="match status" value="1"/>
</dbReference>
<reference evidence="3 4" key="1">
    <citation type="journal article" date="2020" name="ISME J.">
        <title>Uncovering the hidden diversity of litter-decomposition mechanisms in mushroom-forming fungi.</title>
        <authorList>
            <person name="Floudas D."/>
            <person name="Bentzer J."/>
            <person name="Ahren D."/>
            <person name="Johansson T."/>
            <person name="Persson P."/>
            <person name="Tunlid A."/>
        </authorList>
    </citation>
    <scope>NUCLEOTIDE SEQUENCE [LARGE SCALE GENOMIC DNA]</scope>
    <source>
        <strain evidence="3 4">CBS 175.51</strain>
    </source>
</reference>
<evidence type="ECO:0000256" key="1">
    <source>
        <dbReference type="SAM" id="Phobius"/>
    </source>
</evidence>
<protein>
    <recommendedName>
        <fullName evidence="2">DUF6533 domain-containing protein</fullName>
    </recommendedName>
</protein>
<gene>
    <name evidence="3" type="ORF">D9611_001782</name>
</gene>
<name>A0A8H5FMM3_9AGAR</name>
<dbReference type="EMBL" id="JAACJK010000001">
    <property type="protein sequence ID" value="KAF5342043.1"/>
    <property type="molecule type" value="Genomic_DNA"/>
</dbReference>
<keyword evidence="1" id="KW-0812">Transmembrane</keyword>
<feature type="transmembrane region" description="Helical" evidence="1">
    <location>
        <begin position="310"/>
        <end position="328"/>
    </location>
</feature>
<evidence type="ECO:0000313" key="3">
    <source>
        <dbReference type="EMBL" id="KAF5342043.1"/>
    </source>
</evidence>
<dbReference type="AlphaFoldDB" id="A0A8H5FMM3"/>
<evidence type="ECO:0000259" key="2">
    <source>
        <dbReference type="Pfam" id="PF20151"/>
    </source>
</evidence>
<feature type="transmembrane region" description="Helical" evidence="1">
    <location>
        <begin position="218"/>
        <end position="239"/>
    </location>
</feature>
<sequence>MSPHLLITSKDFSLRANTNDTVSVLRTTLLCRFCFLTSFSSIDRLQTSSAPRLGLSCSPSSSFVLIASPFVLRTELFSSLSMAEPLFDADIAELSGLTWSQVHAVELSFQTQYIVIVSLTILLYDYCLNLSNEVNWIWLTPKKCSLTIILYTLNRYISILAIPAVMMQYFWENMDPDRLKTFVNSLTIGEVAMTQLLLAMVAAVLILRAYALYEKSRWVLAGLCIITLLAAILGILSIAKAPPTSYTRYDLLVKGTCILPSSLDIVGRYMPSIITAMLLEVAVFVLTLCKSIQHMRSGSRLLDLLLRDGIFYFGWVLITLVLILRHSLTLAAP</sequence>
<dbReference type="InterPro" id="IPR045340">
    <property type="entry name" value="DUF6533"/>
</dbReference>